<reference evidence="1" key="1">
    <citation type="submission" date="2024-03" db="EMBL/GenBank/DDBJ databases">
        <title>Novel Streptomyces species of biotechnological and ecological value are a feature of Machair soil.</title>
        <authorList>
            <person name="Prole J.R."/>
            <person name="Goodfellow M."/>
            <person name="Allenby N."/>
            <person name="Ward A.C."/>
        </authorList>
    </citation>
    <scope>NUCLEOTIDE SEQUENCE</scope>
    <source>
        <strain evidence="1">MS2.AVA.5</strain>
    </source>
</reference>
<evidence type="ECO:0000313" key="2">
    <source>
        <dbReference type="Proteomes" id="UP001377168"/>
    </source>
</evidence>
<sequence>MTTVASLNIRKVAGHIGAHVGGIDLSRELAPDTITALRSALYSHKVLFFRGHHLNTRQLAQLATHFGQPTAAFPFDSRASRSPAADLHGALPTWHADFTCLYRPPSVGILRAMAVPAYGGDTLWANTARAYDTLPIGLRDITDRLRVIHSMTGSDYDKYRTRPQPNVHVTEHPLVAVHLETGERALTLGHWVRDVTGLPEPLTRSLLADLYSYITTPENTVRWHWQENDIALWDNRTTVHRGVADYDTAQPRQLQRITLAGKPLVSPSGEHSRSLSGDDTAYNNTPSTRTRIWSHKFLHHVIQSRRRQNP</sequence>
<keyword evidence="2" id="KW-1185">Reference proteome</keyword>
<organism evidence="1 2">
    <name type="scientific">Streptomyces achmelvichensis</name>
    <dbReference type="NCBI Taxonomy" id="3134111"/>
    <lineage>
        <taxon>Bacteria</taxon>
        <taxon>Bacillati</taxon>
        <taxon>Actinomycetota</taxon>
        <taxon>Actinomycetes</taxon>
        <taxon>Kitasatosporales</taxon>
        <taxon>Streptomycetaceae</taxon>
        <taxon>Streptomyces</taxon>
    </lineage>
</organism>
<keyword evidence="1" id="KW-0560">Oxidoreductase</keyword>
<evidence type="ECO:0000313" key="1">
    <source>
        <dbReference type="EMBL" id="MEJ8632478.1"/>
    </source>
</evidence>
<dbReference type="Proteomes" id="UP001377168">
    <property type="component" value="Unassembled WGS sequence"/>
</dbReference>
<proteinExistence type="predicted"/>
<dbReference type="EMBL" id="JBBKAJ010000021">
    <property type="protein sequence ID" value="MEJ8632478.1"/>
    <property type="molecule type" value="Genomic_DNA"/>
</dbReference>
<gene>
    <name evidence="1" type="ORF">WKI67_03415</name>
</gene>
<protein>
    <submittedName>
        <fullName evidence="1">TauD/TfdA family dioxygenase</fullName>
    </submittedName>
</protein>
<comment type="caution">
    <text evidence="1">The sequence shown here is derived from an EMBL/GenBank/DDBJ whole genome shotgun (WGS) entry which is preliminary data.</text>
</comment>
<accession>A0ACC6PLY2</accession>
<name>A0ACC6PLY2_9ACTN</name>
<keyword evidence="1" id="KW-0223">Dioxygenase</keyword>